<gene>
    <name evidence="3" type="primary">yidD</name>
    <name evidence="3" type="ORF">JVW63_00405</name>
</gene>
<evidence type="ECO:0000256" key="1">
    <source>
        <dbReference type="HAMAP-Rule" id="MF_00386"/>
    </source>
</evidence>
<dbReference type="SMART" id="SM01234">
    <property type="entry name" value="Haemolytic"/>
    <property type="match status" value="1"/>
</dbReference>
<dbReference type="HAMAP" id="MF_00386">
    <property type="entry name" value="UPF0161_YidD"/>
    <property type="match status" value="1"/>
</dbReference>
<feature type="compositionally biased region" description="Polar residues" evidence="2">
    <location>
        <begin position="105"/>
        <end position="139"/>
    </location>
</feature>
<organism evidence="3 4">
    <name type="scientific">Flaviflexus equikiangi</name>
    <dbReference type="NCBI Taxonomy" id="2758573"/>
    <lineage>
        <taxon>Bacteria</taxon>
        <taxon>Bacillati</taxon>
        <taxon>Actinomycetota</taxon>
        <taxon>Actinomycetes</taxon>
        <taxon>Actinomycetales</taxon>
        <taxon>Actinomycetaceae</taxon>
        <taxon>Flaviflexus</taxon>
    </lineage>
</organism>
<proteinExistence type="inferred from homology"/>
<feature type="region of interest" description="Disordered" evidence="2">
    <location>
        <begin position="98"/>
        <end position="145"/>
    </location>
</feature>
<accession>A0ABS2TDM1</accession>
<comment type="similarity">
    <text evidence="1">Belongs to the UPF0161 family.</text>
</comment>
<evidence type="ECO:0000313" key="4">
    <source>
        <dbReference type="Proteomes" id="UP000705983"/>
    </source>
</evidence>
<dbReference type="NCBIfam" id="TIGR00278">
    <property type="entry name" value="membrane protein insertion efficiency factor YidD"/>
    <property type="match status" value="1"/>
</dbReference>
<name>A0ABS2TDM1_9ACTO</name>
<evidence type="ECO:0000256" key="2">
    <source>
        <dbReference type="SAM" id="MobiDB-lite"/>
    </source>
</evidence>
<comment type="caution">
    <text evidence="3">The sequence shown here is derived from an EMBL/GenBank/DDBJ whole genome shotgun (WGS) entry which is preliminary data.</text>
</comment>
<sequence>MVQGIQGPTVTGARILSRGIRWYQKHVSPRFPPRCRYYPSCSQYALEAMHVHGGGKGTLLATWRILRCNPWSKGGADYVPERGAWPGRPLGHEELLRKWNEEGQESSAASNDFSSGEDTVPHSAQQNTNFSNESQAWRNTETRKS</sequence>
<protein>
    <recommendedName>
        <fullName evidence="1">Putative membrane protein insertion efficiency factor</fullName>
    </recommendedName>
</protein>
<dbReference type="EMBL" id="JAFFJS010000001">
    <property type="protein sequence ID" value="MBM9432178.1"/>
    <property type="molecule type" value="Genomic_DNA"/>
</dbReference>
<dbReference type="Pfam" id="PF01809">
    <property type="entry name" value="YidD"/>
    <property type="match status" value="1"/>
</dbReference>
<keyword evidence="4" id="KW-1185">Reference proteome</keyword>
<dbReference type="Proteomes" id="UP000705983">
    <property type="component" value="Unassembled WGS sequence"/>
</dbReference>
<dbReference type="PANTHER" id="PTHR33383">
    <property type="entry name" value="MEMBRANE PROTEIN INSERTION EFFICIENCY FACTOR-RELATED"/>
    <property type="match status" value="1"/>
</dbReference>
<dbReference type="PANTHER" id="PTHR33383:SF1">
    <property type="entry name" value="MEMBRANE PROTEIN INSERTION EFFICIENCY FACTOR-RELATED"/>
    <property type="match status" value="1"/>
</dbReference>
<dbReference type="InterPro" id="IPR002696">
    <property type="entry name" value="Membr_insert_effic_factor_YidD"/>
</dbReference>
<evidence type="ECO:0000313" key="3">
    <source>
        <dbReference type="EMBL" id="MBM9432178.1"/>
    </source>
</evidence>
<keyword evidence="1" id="KW-0472">Membrane</keyword>
<reference evidence="4" key="1">
    <citation type="submission" date="2021-02" db="EMBL/GenBank/DDBJ databases">
        <title>Leucobacter sp. CX169.</title>
        <authorList>
            <person name="Cheng Y."/>
        </authorList>
    </citation>
    <scope>NUCLEOTIDE SEQUENCE [LARGE SCALE GENOMIC DNA]</scope>
    <source>
        <strain evidence="4">JY899</strain>
    </source>
</reference>
<comment type="function">
    <text evidence="1">Could be involved in insertion of integral membrane proteins into the membrane.</text>
</comment>
<keyword evidence="1" id="KW-1003">Cell membrane</keyword>
<dbReference type="RefSeq" id="WP_187995823.1">
    <property type="nucleotide sequence ID" value="NZ_JACEXG010000001.1"/>
</dbReference>
<comment type="subcellular location">
    <subcellularLocation>
        <location evidence="1">Cell membrane</location>
        <topology evidence="1">Peripheral membrane protein</topology>
        <orientation evidence="1">Cytoplasmic side</orientation>
    </subcellularLocation>
</comment>